<dbReference type="GO" id="GO:0005737">
    <property type="term" value="C:cytoplasm"/>
    <property type="evidence" value="ECO:0007669"/>
    <property type="project" value="TreeGrafter"/>
</dbReference>
<evidence type="ECO:0000256" key="2">
    <source>
        <dbReference type="ARBA" id="ARBA00022553"/>
    </source>
</evidence>
<evidence type="ECO:0000256" key="3">
    <source>
        <dbReference type="SAM" id="MobiDB-lite"/>
    </source>
</evidence>
<feature type="compositionally biased region" description="Basic and acidic residues" evidence="3">
    <location>
        <begin position="388"/>
        <end position="397"/>
    </location>
</feature>
<dbReference type="InterPro" id="IPR016039">
    <property type="entry name" value="Thiolase-like"/>
</dbReference>
<gene>
    <name evidence="7" type="ORF">EVOR1521_LOCUS28938</name>
</gene>
<comment type="caution">
    <text evidence="7">The sequence shown here is derived from an EMBL/GenBank/DDBJ whole genome shotgun (WGS) entry which is preliminary data.</text>
</comment>
<dbReference type="Gene3D" id="3.40.47.10">
    <property type="match status" value="1"/>
</dbReference>
<evidence type="ECO:0000313" key="8">
    <source>
        <dbReference type="Proteomes" id="UP001178507"/>
    </source>
</evidence>
<dbReference type="InterPro" id="IPR014031">
    <property type="entry name" value="Ketoacyl_synth_C"/>
</dbReference>
<sequence length="743" mass="80660">MLWMDKIHKSEAHGTGTTLGDAVELVPLQKRGVLVTAGKTCLGHSEGAAGLAGLARLCAGLGFCLPLVHLRVASVALLAPQEVRTEPAQALGGVSSFGFGGTLAHCVVERFAVKPPPPQPPPLRRGLFRWSARSHPLLDTRHVENGVLFSTPITSRMRRMLDDHVIFGRVIVPAAVFLELALAARMAGASDGAGRSNADFDRLDTVPGIQFLEGASALCMALIPKLYHMETPSSRASSKKEPTIQGLGEPPMAEAADSQASADWVTLCLACDAPLPEGEPRGYEMSCAECGGNDFYRSKSPTKKITAYGTWVFVPHGSAPQEPLGDQQQAPPGAPGGGHSTTSSATTWSIPRASRNAGSRAGHGDPPDEPELGHVREEAESEVPTQDPTHEHHDGDNEHLELENHENLPQVTNQDTVHVLKPPQAQKFHELEICRTSSPFLRTPRVTFDALKLELTDGPERGIRFRSGAPPVPPKWSYSREDVRSFAKFERKVQLWRMQIRAWMPLSEAAMLLYGSLTGEAEDETENLDLEKVNSPGGLDYIMNSLKDGLQSKVVFQKRKLLHDFKSVSRYNNESMRSCTSRHRRTEQAPQSAGIQVSGVYDEEARGSRLLDRAKLTPESQRLVLIGCGYRLDFASISDSLNMSFPEHKQPPPVVGRDGLPYRGGKGRDTSSGHPGGKGQGAGREKGKGNPFTSKGYSGNKGNGKFEKATVYQTDLAEDDEEFDGEDANQFGPWAWRSSAASP</sequence>
<dbReference type="Gene3D" id="3.10.129.10">
    <property type="entry name" value="Hotdog Thioesterase"/>
    <property type="match status" value="1"/>
</dbReference>
<reference evidence="7" key="1">
    <citation type="submission" date="2023-08" db="EMBL/GenBank/DDBJ databases">
        <authorList>
            <person name="Chen Y."/>
            <person name="Shah S."/>
            <person name="Dougan E. K."/>
            <person name="Thang M."/>
            <person name="Chan C."/>
        </authorList>
    </citation>
    <scope>NUCLEOTIDE SEQUENCE</scope>
</reference>
<keyword evidence="4" id="KW-1133">Transmembrane helix</keyword>
<feature type="region of interest" description="Disordered" evidence="3">
    <location>
        <begin position="578"/>
        <end position="600"/>
    </location>
</feature>
<organism evidence="7 8">
    <name type="scientific">Effrenium voratum</name>
    <dbReference type="NCBI Taxonomy" id="2562239"/>
    <lineage>
        <taxon>Eukaryota</taxon>
        <taxon>Sar</taxon>
        <taxon>Alveolata</taxon>
        <taxon>Dinophyceae</taxon>
        <taxon>Suessiales</taxon>
        <taxon>Symbiodiniaceae</taxon>
        <taxon>Effrenium</taxon>
    </lineage>
</organism>
<feature type="domain" description="Polyketide synthase dehydratase" evidence="6">
    <location>
        <begin position="135"/>
        <end position="185"/>
    </location>
</feature>
<feature type="region of interest" description="Disordered" evidence="3">
    <location>
        <begin position="317"/>
        <end position="397"/>
    </location>
</feature>
<dbReference type="EMBL" id="CAUJNA010003661">
    <property type="protein sequence ID" value="CAJ1407168.1"/>
    <property type="molecule type" value="Genomic_DNA"/>
</dbReference>
<dbReference type="AlphaFoldDB" id="A0AA36NLD5"/>
<dbReference type="SUPFAM" id="SSF53901">
    <property type="entry name" value="Thiolase-like"/>
    <property type="match status" value="1"/>
</dbReference>
<protein>
    <submittedName>
        <fullName evidence="7">Uncharacterized protein</fullName>
    </submittedName>
</protein>
<proteinExistence type="predicted"/>
<dbReference type="PANTHER" id="PTHR43775">
    <property type="entry name" value="FATTY ACID SYNTHASE"/>
    <property type="match status" value="1"/>
</dbReference>
<name>A0AA36NLD5_9DINO</name>
<dbReference type="GO" id="GO:0004312">
    <property type="term" value="F:fatty acid synthase activity"/>
    <property type="evidence" value="ECO:0007669"/>
    <property type="project" value="TreeGrafter"/>
</dbReference>
<keyword evidence="8" id="KW-1185">Reference proteome</keyword>
<feature type="compositionally biased region" description="Acidic residues" evidence="3">
    <location>
        <begin position="716"/>
        <end position="727"/>
    </location>
</feature>
<keyword evidence="4" id="KW-0812">Transmembrane</keyword>
<feature type="domain" description="Beta-ketoacyl synthase C-terminal" evidence="5">
    <location>
        <begin position="6"/>
        <end position="58"/>
    </location>
</feature>
<feature type="region of interest" description="Disordered" evidence="3">
    <location>
        <begin position="642"/>
        <end position="743"/>
    </location>
</feature>
<dbReference type="Pfam" id="PF02801">
    <property type="entry name" value="Ketoacyl-synt_C"/>
    <property type="match status" value="1"/>
</dbReference>
<evidence type="ECO:0000256" key="1">
    <source>
        <dbReference type="ARBA" id="ARBA00022450"/>
    </source>
</evidence>
<dbReference type="GO" id="GO:0006633">
    <property type="term" value="P:fatty acid biosynthetic process"/>
    <property type="evidence" value="ECO:0007669"/>
    <property type="project" value="TreeGrafter"/>
</dbReference>
<dbReference type="InterPro" id="IPR049552">
    <property type="entry name" value="PKS_DH_N"/>
</dbReference>
<dbReference type="GO" id="GO:0005886">
    <property type="term" value="C:plasma membrane"/>
    <property type="evidence" value="ECO:0007669"/>
    <property type="project" value="TreeGrafter"/>
</dbReference>
<keyword evidence="4" id="KW-0472">Membrane</keyword>
<evidence type="ECO:0000259" key="6">
    <source>
        <dbReference type="Pfam" id="PF21089"/>
    </source>
</evidence>
<feature type="transmembrane region" description="Helical" evidence="4">
    <location>
        <begin position="166"/>
        <end position="188"/>
    </location>
</feature>
<feature type="region of interest" description="Disordered" evidence="3">
    <location>
        <begin position="232"/>
        <end position="251"/>
    </location>
</feature>
<dbReference type="Pfam" id="PF21089">
    <property type="entry name" value="PKS_DH_N"/>
    <property type="match status" value="1"/>
</dbReference>
<keyword evidence="1" id="KW-0596">Phosphopantetheine</keyword>
<evidence type="ECO:0000259" key="5">
    <source>
        <dbReference type="Pfam" id="PF02801"/>
    </source>
</evidence>
<evidence type="ECO:0000256" key="4">
    <source>
        <dbReference type="SAM" id="Phobius"/>
    </source>
</evidence>
<keyword evidence="2" id="KW-0597">Phosphoprotein</keyword>
<dbReference type="InterPro" id="IPR050091">
    <property type="entry name" value="PKS_NRPS_Biosynth_Enz"/>
</dbReference>
<feature type="compositionally biased region" description="Basic and acidic residues" evidence="3">
    <location>
        <begin position="362"/>
        <end position="378"/>
    </location>
</feature>
<accession>A0AA36NLD5</accession>
<dbReference type="PANTHER" id="PTHR43775:SF37">
    <property type="entry name" value="SI:DKEY-61P9.11"/>
    <property type="match status" value="1"/>
</dbReference>
<dbReference type="Proteomes" id="UP001178507">
    <property type="component" value="Unassembled WGS sequence"/>
</dbReference>
<evidence type="ECO:0000313" key="7">
    <source>
        <dbReference type="EMBL" id="CAJ1407168.1"/>
    </source>
</evidence>